<keyword evidence="1" id="KW-0732">Signal</keyword>
<name>A0A809S2A3_9BACT</name>
<dbReference type="Proteomes" id="UP000662873">
    <property type="component" value="Chromosome"/>
</dbReference>
<reference evidence="2" key="1">
    <citation type="journal article" name="DNA Res.">
        <title>The physiological potential of anammox bacteria as revealed by their core genome structure.</title>
        <authorList>
            <person name="Okubo T."/>
            <person name="Toyoda A."/>
            <person name="Fukuhara K."/>
            <person name="Uchiyama I."/>
            <person name="Harigaya Y."/>
            <person name="Kuroiwa M."/>
            <person name="Suzuki T."/>
            <person name="Murakami Y."/>
            <person name="Suwa Y."/>
            <person name="Takami H."/>
        </authorList>
    </citation>
    <scope>NUCLEOTIDE SEQUENCE</scope>
    <source>
        <strain evidence="2">317325-2</strain>
    </source>
</reference>
<sequence length="244" mass="27189">MRLALAILLALPVFGAAQELWHFGSPNLIYGIYRKKWHDAVYFDEVRIGHIDTTVKDTQWNGIPCKLYTSNSFFSPKEGMPAIPTARITKSYIGADGKVLRVETSYSDWQKSVIVVADFKVDEIELFVRDKNGERRSTLNPAGGTGTFRNPFLALIAEMEKDRKDVKFQLIDPASGGLISYTARAVGKFNGTISNEKFQGAIVELNGPLGRDKVWITDKGMMIKVELHDGAVVNAQDFPFKIDG</sequence>
<protein>
    <recommendedName>
        <fullName evidence="4">DUF3108 domain-containing protein</fullName>
    </recommendedName>
</protein>
<dbReference type="EMBL" id="AP021858">
    <property type="protein sequence ID" value="BBO22687.1"/>
    <property type="molecule type" value="Genomic_DNA"/>
</dbReference>
<evidence type="ECO:0000313" key="2">
    <source>
        <dbReference type="EMBL" id="BBO22687.1"/>
    </source>
</evidence>
<gene>
    <name evidence="2" type="ORF">NPRO_02820</name>
</gene>
<dbReference type="KEGG" id="npy:NPRO_02820"/>
<accession>A0A809S2A3</accession>
<evidence type="ECO:0000313" key="3">
    <source>
        <dbReference type="Proteomes" id="UP000662873"/>
    </source>
</evidence>
<dbReference type="AlphaFoldDB" id="A0A809S2A3"/>
<evidence type="ECO:0008006" key="4">
    <source>
        <dbReference type="Google" id="ProtNLM"/>
    </source>
</evidence>
<evidence type="ECO:0000256" key="1">
    <source>
        <dbReference type="SAM" id="SignalP"/>
    </source>
</evidence>
<feature type="chain" id="PRO_5035308571" description="DUF3108 domain-containing protein" evidence="1">
    <location>
        <begin position="16"/>
        <end position="244"/>
    </location>
</feature>
<feature type="signal peptide" evidence="1">
    <location>
        <begin position="1"/>
        <end position="15"/>
    </location>
</feature>
<proteinExistence type="predicted"/>
<organism evidence="2 3">
    <name type="scientific">Candidatus Nitrosymbiomonas proteolyticus</name>
    <dbReference type="NCBI Taxonomy" id="2608984"/>
    <lineage>
        <taxon>Bacteria</taxon>
        <taxon>Bacillati</taxon>
        <taxon>Armatimonadota</taxon>
        <taxon>Armatimonadota incertae sedis</taxon>
        <taxon>Candidatus Nitrosymbiomonas</taxon>
    </lineage>
</organism>